<evidence type="ECO:0008006" key="3">
    <source>
        <dbReference type="Google" id="ProtNLM"/>
    </source>
</evidence>
<gene>
    <name evidence="1" type="ORF">MES4922_360151</name>
</gene>
<dbReference type="Proteomes" id="UP001152604">
    <property type="component" value="Unassembled WGS sequence"/>
</dbReference>
<keyword evidence="2" id="KW-1185">Reference proteome</keyword>
<sequence length="72" mass="8243">MDCAWIGCARANPERAAIVVNMRMIILSVLRLLEEDHLVTRQPLCRIMVPGPSWRWPSVGWKGSRRRSATAR</sequence>
<reference evidence="1" key="1">
    <citation type="submission" date="2022-03" db="EMBL/GenBank/DDBJ databases">
        <authorList>
            <person name="Brunel B."/>
        </authorList>
    </citation>
    <scope>NUCLEOTIDE SEQUENCE</scope>
    <source>
        <strain evidence="1">STM4922sample</strain>
    </source>
</reference>
<comment type="caution">
    <text evidence="1">The sequence shown here is derived from an EMBL/GenBank/DDBJ whole genome shotgun (WGS) entry which is preliminary data.</text>
</comment>
<evidence type="ECO:0000313" key="2">
    <source>
        <dbReference type="Proteomes" id="UP001152604"/>
    </source>
</evidence>
<evidence type="ECO:0000313" key="1">
    <source>
        <dbReference type="EMBL" id="CAH2404531.1"/>
    </source>
</evidence>
<dbReference type="EMBL" id="CAKXZS010000030">
    <property type="protein sequence ID" value="CAH2404531.1"/>
    <property type="molecule type" value="Genomic_DNA"/>
</dbReference>
<organism evidence="1 2">
    <name type="scientific">Mesorhizobium ventifaucium</name>
    <dbReference type="NCBI Taxonomy" id="666020"/>
    <lineage>
        <taxon>Bacteria</taxon>
        <taxon>Pseudomonadati</taxon>
        <taxon>Pseudomonadota</taxon>
        <taxon>Alphaproteobacteria</taxon>
        <taxon>Hyphomicrobiales</taxon>
        <taxon>Phyllobacteriaceae</taxon>
        <taxon>Mesorhizobium</taxon>
    </lineage>
</organism>
<accession>A0ABN8K4S2</accession>
<name>A0ABN8K4S2_9HYPH</name>
<protein>
    <recommendedName>
        <fullName evidence="3">HTH hxlR-type domain-containing protein</fullName>
    </recommendedName>
</protein>
<proteinExistence type="predicted"/>